<dbReference type="Gene3D" id="2.70.100.10">
    <property type="entry name" value="Glycoside hydrolase, family 7, domain"/>
    <property type="match status" value="1"/>
</dbReference>
<evidence type="ECO:0000313" key="11">
    <source>
        <dbReference type="EMBL" id="KJR89926.1"/>
    </source>
</evidence>
<dbReference type="EMBL" id="AXCR01000001">
    <property type="protein sequence ID" value="KJR89926.1"/>
    <property type="molecule type" value="Genomic_DNA"/>
</dbReference>
<dbReference type="CDD" id="cd07999">
    <property type="entry name" value="GH7_CBH_EG"/>
    <property type="match status" value="1"/>
</dbReference>
<dbReference type="KEGG" id="ssck:SPSK_06159"/>
<evidence type="ECO:0000256" key="4">
    <source>
        <dbReference type="ARBA" id="ARBA00022801"/>
    </source>
</evidence>
<dbReference type="OrthoDB" id="412382at2759"/>
<evidence type="ECO:0000256" key="1">
    <source>
        <dbReference type="ARBA" id="ARBA00001641"/>
    </source>
</evidence>
<feature type="signal peptide" evidence="10">
    <location>
        <begin position="1"/>
        <end position="16"/>
    </location>
</feature>
<dbReference type="InterPro" id="IPR001722">
    <property type="entry name" value="Glyco_hydro_7"/>
</dbReference>
<dbReference type="PANTHER" id="PTHR33753:SF2">
    <property type="entry name" value="GLYCOSIDE HYDROLASE FAMILY 7 PROTEIN"/>
    <property type="match status" value="1"/>
</dbReference>
<reference evidence="11 12" key="1">
    <citation type="journal article" date="2014" name="BMC Genomics">
        <title>Comparative genomics of the major fungal agents of human and animal Sporotrichosis: Sporothrix schenckii and Sporothrix brasiliensis.</title>
        <authorList>
            <person name="Teixeira M.M."/>
            <person name="de Almeida L.G."/>
            <person name="Kubitschek-Barreira P."/>
            <person name="Alves F.L."/>
            <person name="Kioshima E.S."/>
            <person name="Abadio A.K."/>
            <person name="Fernandes L."/>
            <person name="Derengowski L.S."/>
            <person name="Ferreira K.S."/>
            <person name="Souza R.C."/>
            <person name="Ruiz J.C."/>
            <person name="de Andrade N.C."/>
            <person name="Paes H.C."/>
            <person name="Nicola A.M."/>
            <person name="Albuquerque P."/>
            <person name="Gerber A.L."/>
            <person name="Martins V.P."/>
            <person name="Peconick L.D."/>
            <person name="Neto A.V."/>
            <person name="Chaucanez C.B."/>
            <person name="Silva P.A."/>
            <person name="Cunha O.L."/>
            <person name="de Oliveira F.F."/>
            <person name="dos Santos T.C."/>
            <person name="Barros A.L."/>
            <person name="Soares M.A."/>
            <person name="de Oliveira L.M."/>
            <person name="Marini M.M."/>
            <person name="Villalobos-Duno H."/>
            <person name="Cunha M.M."/>
            <person name="de Hoog S."/>
            <person name="da Silveira J.F."/>
            <person name="Henrissat B."/>
            <person name="Nino-Vega G.A."/>
            <person name="Cisalpino P.S."/>
            <person name="Mora-Montes H.M."/>
            <person name="Almeida S.R."/>
            <person name="Stajich J.E."/>
            <person name="Lopes-Bezerra L.M."/>
            <person name="Vasconcelos A.T."/>
            <person name="Felipe M.S."/>
        </authorList>
    </citation>
    <scope>NUCLEOTIDE SEQUENCE [LARGE SCALE GENOMIC DNA]</scope>
    <source>
        <strain evidence="11 12">1099-18</strain>
    </source>
</reference>
<dbReference type="Proteomes" id="UP000033710">
    <property type="component" value="Unassembled WGS sequence"/>
</dbReference>
<evidence type="ECO:0000256" key="9">
    <source>
        <dbReference type="RuleBase" id="RU361164"/>
    </source>
</evidence>
<keyword evidence="7 9" id="KW-0326">Glycosidase</keyword>
<dbReference type="GO" id="GO:0016162">
    <property type="term" value="F:cellulose 1,4-beta-cellobiosidase activity"/>
    <property type="evidence" value="ECO:0007669"/>
    <property type="project" value="UniProtKB-EC"/>
</dbReference>
<name>A0A0F2MP12_SPOSC</name>
<protein>
    <recommendedName>
        <fullName evidence="9">Glucanase</fullName>
        <ecNumber evidence="9">3.2.1.-</ecNumber>
    </recommendedName>
</protein>
<evidence type="ECO:0000256" key="7">
    <source>
        <dbReference type="ARBA" id="ARBA00023295"/>
    </source>
</evidence>
<dbReference type="RefSeq" id="XP_016592602.1">
    <property type="nucleotide sequence ID" value="XM_016732866.1"/>
</dbReference>
<keyword evidence="8 9" id="KW-0624">Polysaccharide degradation</keyword>
<evidence type="ECO:0000256" key="8">
    <source>
        <dbReference type="ARBA" id="ARBA00023326"/>
    </source>
</evidence>
<comment type="caution">
    <text evidence="11">The sequence shown here is derived from an EMBL/GenBank/DDBJ whole genome shotgun (WGS) entry which is preliminary data.</text>
</comment>
<keyword evidence="5 9" id="KW-0136">Cellulose degradation</keyword>
<dbReference type="PRINTS" id="PR00734">
    <property type="entry name" value="GLHYDRLASE7"/>
</dbReference>
<dbReference type="Pfam" id="PF00840">
    <property type="entry name" value="Glyco_hydro_7"/>
    <property type="match status" value="2"/>
</dbReference>
<dbReference type="GeneID" id="27668143"/>
<organism evidence="11 12">
    <name type="scientific">Sporothrix schenckii 1099-18</name>
    <dbReference type="NCBI Taxonomy" id="1397361"/>
    <lineage>
        <taxon>Eukaryota</taxon>
        <taxon>Fungi</taxon>
        <taxon>Dikarya</taxon>
        <taxon>Ascomycota</taxon>
        <taxon>Pezizomycotina</taxon>
        <taxon>Sordariomycetes</taxon>
        <taxon>Sordariomycetidae</taxon>
        <taxon>Ophiostomatales</taxon>
        <taxon>Ophiostomataceae</taxon>
        <taxon>Sporothrix</taxon>
    </lineage>
</organism>
<comment type="similarity">
    <text evidence="2 9">Belongs to the glycosyl hydrolase 7 (cellulase C) family.</text>
</comment>
<proteinExistence type="inferred from homology"/>
<evidence type="ECO:0000256" key="2">
    <source>
        <dbReference type="ARBA" id="ARBA00006044"/>
    </source>
</evidence>
<dbReference type="EC" id="3.2.1.-" evidence="9"/>
<evidence type="ECO:0000256" key="5">
    <source>
        <dbReference type="ARBA" id="ARBA00023001"/>
    </source>
</evidence>
<evidence type="ECO:0000313" key="12">
    <source>
        <dbReference type="Proteomes" id="UP000033710"/>
    </source>
</evidence>
<keyword evidence="3 10" id="KW-0732">Signal</keyword>
<keyword evidence="6" id="KW-0119">Carbohydrate metabolism</keyword>
<comment type="catalytic activity">
    <reaction evidence="1">
        <text>Hydrolysis of (1-&gt;4)-beta-D-glucosidic linkages in cellulose and cellotetraose, releasing cellobiose from the non-reducing ends of the chains.</text>
        <dbReference type="EC" id="3.2.1.91"/>
    </reaction>
</comment>
<accession>A0A0F2MP12</accession>
<dbReference type="VEuPathDB" id="FungiDB:SPSK_06159"/>
<keyword evidence="4 9" id="KW-0378">Hydrolase</keyword>
<dbReference type="InterPro" id="IPR013320">
    <property type="entry name" value="ConA-like_dom_sf"/>
</dbReference>
<reference evidence="11 12" key="2">
    <citation type="journal article" date="2015" name="Eukaryot. Cell">
        <title>Asexual propagation of a virulent clone complex in a human and feline outbreak of sporotrichosis.</title>
        <authorList>
            <person name="Teixeira Mde M."/>
            <person name="Rodrigues A.M."/>
            <person name="Tsui C.K."/>
            <person name="de Almeida L.G."/>
            <person name="Van Diepeningen A.D."/>
            <person name="van den Ende B.G."/>
            <person name="Fernandes G.F."/>
            <person name="Kano R."/>
            <person name="Hamelin R.C."/>
            <person name="Lopes-Bezerra L.M."/>
            <person name="Vasconcelos A.T."/>
            <person name="de Hoog S."/>
            <person name="de Camargo Z.P."/>
            <person name="Felipe M.S."/>
        </authorList>
    </citation>
    <scope>NUCLEOTIDE SEQUENCE [LARGE SCALE GENOMIC DNA]</scope>
    <source>
        <strain evidence="11 12">1099-18</strain>
    </source>
</reference>
<dbReference type="SUPFAM" id="SSF49899">
    <property type="entry name" value="Concanavalin A-like lectins/glucanases"/>
    <property type="match status" value="1"/>
</dbReference>
<dbReference type="AlphaFoldDB" id="A0A0F2MP12"/>
<evidence type="ECO:0000256" key="10">
    <source>
        <dbReference type="SAM" id="SignalP"/>
    </source>
</evidence>
<dbReference type="InterPro" id="IPR037019">
    <property type="entry name" value="Glyco_hydro_7_sf"/>
</dbReference>
<sequence>MFRSFAAVVFATAVYGQQVGTLTAEKHPSMAIQSCTASGCTKEDTTVVLDANWRWTHVTSGYTNCYDGNTWNATACPDGKTCAANCAIDGADYEKTYGISTPSDGALKLQFVTKNENGANVGSRVYLTAGGDGSKYRMFNLLNKEFTFDVDVSNLPCGLNGAVYFSEMLEDGGLSAYPGNKAGAQYGTGYCDSQCPRDIKFINGVVMVISRWLVRTFLFRPVPAHFGPYRPANVEGWTGSATDGNSGSGSYGSCCAEMDIWEANLDATAYTPHPCKVSTQTRCENEQDCGAGDANRHSGLCDPDGCDFNSFRMGNKEFYGTGKTVDSSKAFTIVTQFVTDDGTDTGTLSRINRFYVQDGKVIPNSDAAVTGVDPVNYISEDFCKQQKTAFGDDNYFATVGGLAGMGKSLQNMVLVLSVWDDHAVSMNWLDSNFPTTSPATDPGVARGRCDPAAGDPKTVESAHPDASVIYSNIKHIVKCQSANKQTTDRFAQLDLHFQLNVFSNEKL</sequence>
<gene>
    <name evidence="11" type="ORF">SPSK_06159</name>
</gene>
<evidence type="ECO:0000256" key="6">
    <source>
        <dbReference type="ARBA" id="ARBA00023277"/>
    </source>
</evidence>
<dbReference type="GO" id="GO:0030245">
    <property type="term" value="P:cellulose catabolic process"/>
    <property type="evidence" value="ECO:0007669"/>
    <property type="project" value="UniProtKB-KW"/>
</dbReference>
<dbReference type="PANTHER" id="PTHR33753">
    <property type="entry name" value="1,4-BETA-D-GLUCAN CELLOBIOHYDROLASE B"/>
    <property type="match status" value="1"/>
</dbReference>
<evidence type="ECO:0000256" key="3">
    <source>
        <dbReference type="ARBA" id="ARBA00022729"/>
    </source>
</evidence>
<feature type="chain" id="PRO_5002455364" description="Glucanase" evidence="10">
    <location>
        <begin position="17"/>
        <end position="507"/>
    </location>
</feature>